<protein>
    <submittedName>
        <fullName evidence="1">Uncharacterized protein</fullName>
    </submittedName>
</protein>
<proteinExistence type="predicted"/>
<sequence>MTKIGTRGATVSVYAFKLYDIASDEFVLSKRYARMQTIERIGAVVVGPAIEVPADKVDLEGLTLPGYSPA</sequence>
<keyword evidence="2" id="KW-1185">Reference proteome</keyword>
<organism evidence="1 2">
    <name type="scientific">Pseudoduganella chitinolytica</name>
    <dbReference type="NCBI Taxonomy" id="34070"/>
    <lineage>
        <taxon>Bacteria</taxon>
        <taxon>Pseudomonadati</taxon>
        <taxon>Pseudomonadota</taxon>
        <taxon>Betaproteobacteria</taxon>
        <taxon>Burkholderiales</taxon>
        <taxon>Oxalobacteraceae</taxon>
        <taxon>Telluria group</taxon>
        <taxon>Pseudoduganella</taxon>
    </lineage>
</organism>
<evidence type="ECO:0000313" key="2">
    <source>
        <dbReference type="Proteomes" id="UP001216510"/>
    </source>
</evidence>
<gene>
    <name evidence="1" type="ORF">PX653_13790</name>
</gene>
<dbReference type="RefSeq" id="WP_277418415.1">
    <property type="nucleotide sequence ID" value="NZ_CP119083.1"/>
</dbReference>
<evidence type="ECO:0000313" key="1">
    <source>
        <dbReference type="EMBL" id="WEF35768.1"/>
    </source>
</evidence>
<name>A0ABY8BKA7_9BURK</name>
<reference evidence="1 2" key="1">
    <citation type="submission" date="2023-02" db="EMBL/GenBank/DDBJ databases">
        <title>Gemone sequence of Telluria chitinolytica ACM 3522T.</title>
        <authorList>
            <person name="Frediansyah A."/>
            <person name="Miess H."/>
            <person name="Gross H."/>
        </authorList>
    </citation>
    <scope>NUCLEOTIDE SEQUENCE [LARGE SCALE GENOMIC DNA]</scope>
    <source>
        <strain evidence="1 2">ACM 3522</strain>
    </source>
</reference>
<dbReference type="Proteomes" id="UP001216510">
    <property type="component" value="Chromosome"/>
</dbReference>
<accession>A0ABY8BKA7</accession>
<dbReference type="EMBL" id="CP119083">
    <property type="protein sequence ID" value="WEF35768.1"/>
    <property type="molecule type" value="Genomic_DNA"/>
</dbReference>